<dbReference type="GO" id="GO:0005634">
    <property type="term" value="C:nucleus"/>
    <property type="evidence" value="ECO:0007669"/>
    <property type="project" value="UniProtKB-SubCell"/>
</dbReference>
<evidence type="ECO:0000256" key="7">
    <source>
        <dbReference type="SAM" id="Coils"/>
    </source>
</evidence>
<feature type="domain" description="BHLH" evidence="9">
    <location>
        <begin position="228"/>
        <end position="282"/>
    </location>
</feature>
<dbReference type="PROSITE" id="PS50888">
    <property type="entry name" value="BHLH"/>
    <property type="match status" value="1"/>
</dbReference>
<feature type="region of interest" description="Disordered" evidence="8">
    <location>
        <begin position="172"/>
        <end position="222"/>
    </location>
</feature>
<accession>A0A5N5TKB3</accession>
<keyword evidence="4" id="KW-0238">DNA-binding</keyword>
<dbReference type="Pfam" id="PF00010">
    <property type="entry name" value="HLH"/>
    <property type="match status" value="1"/>
</dbReference>
<feature type="coiled-coil region" evidence="7">
    <location>
        <begin position="279"/>
        <end position="313"/>
    </location>
</feature>
<dbReference type="InterPro" id="IPR052207">
    <property type="entry name" value="Max-like/E-box_TFs"/>
</dbReference>
<dbReference type="PANTHER" id="PTHR15741:SF37">
    <property type="entry name" value="LD38259P"/>
    <property type="match status" value="1"/>
</dbReference>
<evidence type="ECO:0000259" key="9">
    <source>
        <dbReference type="PROSITE" id="PS50888"/>
    </source>
</evidence>
<organism evidence="10 11">
    <name type="scientific">Armadillidium nasatum</name>
    <dbReference type="NCBI Taxonomy" id="96803"/>
    <lineage>
        <taxon>Eukaryota</taxon>
        <taxon>Metazoa</taxon>
        <taxon>Ecdysozoa</taxon>
        <taxon>Arthropoda</taxon>
        <taxon>Crustacea</taxon>
        <taxon>Multicrustacea</taxon>
        <taxon>Malacostraca</taxon>
        <taxon>Eumalacostraca</taxon>
        <taxon>Peracarida</taxon>
        <taxon>Isopoda</taxon>
        <taxon>Oniscidea</taxon>
        <taxon>Crinocheta</taxon>
        <taxon>Armadillidiidae</taxon>
        <taxon>Armadillidium</taxon>
    </lineage>
</organism>
<sequence length="442" mass="48316">MIVNRIPSVQANMLGSNALVFPAPSYSNQELNLHSDKNRAQVSPIGHVSAPLPLTNVVHVSAETDQSAPSDSNFLSHILSTADSCAPSVPHSPQSHTTKIKVARITPRPYPEIASSTSSSSKTNSKAIFRPTAAGSSALSVSNSNPQPQLLPNVTLSAVTPSSIKSIPPSVVSAQASNWPPGNIKNIKTSPPYPEPNSPTTTHSISSSPPTKPFRPKSDAERVQYKEHRRVCHINAEQKRRCNIKNNFEMLHSLIPSVNQNPNAKVSKATMLHKGAEYILQMKQERQQLAEQAEQLRNQIETLSTEISLAQSMLPATGAGMRPTRHNKIKEKFDSYIREQTLANPKYYVLALIAQPLLQSYNSSVSTASVDDLCRSSMAWLDQHCSLNVLRPVVSNAMRKLSVTTNILTTPETLYEDIFKQVAKQESGVKFSSAGFSPSEQR</sequence>
<dbReference type="Proteomes" id="UP000326759">
    <property type="component" value="Unassembled WGS sequence"/>
</dbReference>
<gene>
    <name evidence="10" type="primary">MLXIPL</name>
    <name evidence="10" type="ORF">Anas_05380</name>
</gene>
<keyword evidence="6" id="KW-0539">Nucleus</keyword>
<evidence type="ECO:0000256" key="1">
    <source>
        <dbReference type="ARBA" id="ARBA00004123"/>
    </source>
</evidence>
<dbReference type="SUPFAM" id="SSF47459">
    <property type="entry name" value="HLH, helix-loop-helix DNA-binding domain"/>
    <property type="match status" value="1"/>
</dbReference>
<dbReference type="GO" id="GO:0000981">
    <property type="term" value="F:DNA-binding transcription factor activity, RNA polymerase II-specific"/>
    <property type="evidence" value="ECO:0007669"/>
    <property type="project" value="TreeGrafter"/>
</dbReference>
<evidence type="ECO:0000256" key="8">
    <source>
        <dbReference type="SAM" id="MobiDB-lite"/>
    </source>
</evidence>
<reference evidence="10 11" key="1">
    <citation type="journal article" date="2019" name="PLoS Biol.">
        <title>Sex chromosomes control vertical transmission of feminizing Wolbachia symbionts in an isopod.</title>
        <authorList>
            <person name="Becking T."/>
            <person name="Chebbi M.A."/>
            <person name="Giraud I."/>
            <person name="Moumen B."/>
            <person name="Laverre T."/>
            <person name="Caubet Y."/>
            <person name="Peccoud J."/>
            <person name="Gilbert C."/>
            <person name="Cordaux R."/>
        </authorList>
    </citation>
    <scope>NUCLEOTIDE SEQUENCE [LARGE SCALE GENOMIC DNA]</scope>
    <source>
        <strain evidence="10">ANa2</strain>
        <tissue evidence="10">Whole body excluding digestive tract and cuticle</tissue>
    </source>
</reference>
<keyword evidence="11" id="KW-1185">Reference proteome</keyword>
<proteinExistence type="predicted"/>
<evidence type="ECO:0000256" key="2">
    <source>
        <dbReference type="ARBA" id="ARBA00022553"/>
    </source>
</evidence>
<protein>
    <submittedName>
        <fullName evidence="10">Carbohydrate-responsive element-binding protein</fullName>
    </submittedName>
</protein>
<dbReference type="FunFam" id="4.10.280.10:FF:000028">
    <property type="entry name" value="MLX interacting protein like"/>
    <property type="match status" value="1"/>
</dbReference>
<dbReference type="EMBL" id="SEYY01000727">
    <property type="protein sequence ID" value="KAB7506605.1"/>
    <property type="molecule type" value="Genomic_DNA"/>
</dbReference>
<dbReference type="OrthoDB" id="6022628at2759"/>
<dbReference type="GO" id="GO:0046983">
    <property type="term" value="F:protein dimerization activity"/>
    <property type="evidence" value="ECO:0007669"/>
    <property type="project" value="InterPro"/>
</dbReference>
<comment type="subcellular location">
    <subcellularLocation>
        <location evidence="1">Nucleus</location>
    </subcellularLocation>
</comment>
<evidence type="ECO:0000256" key="6">
    <source>
        <dbReference type="ARBA" id="ARBA00023242"/>
    </source>
</evidence>
<keyword evidence="2" id="KW-0597">Phosphoprotein</keyword>
<keyword evidence="7" id="KW-0175">Coiled coil</keyword>
<dbReference type="Gene3D" id="4.10.280.10">
    <property type="entry name" value="Helix-loop-helix DNA-binding domain"/>
    <property type="match status" value="1"/>
</dbReference>
<dbReference type="AlphaFoldDB" id="A0A5N5TKB3"/>
<evidence type="ECO:0000313" key="10">
    <source>
        <dbReference type="EMBL" id="KAB7506605.1"/>
    </source>
</evidence>
<dbReference type="InterPro" id="IPR011598">
    <property type="entry name" value="bHLH_dom"/>
</dbReference>
<dbReference type="InterPro" id="IPR036638">
    <property type="entry name" value="HLH_DNA-bd_sf"/>
</dbReference>
<dbReference type="CDD" id="cd11405">
    <property type="entry name" value="bHLHzip_MLXIP_like"/>
    <property type="match status" value="1"/>
</dbReference>
<keyword evidence="5" id="KW-0804">Transcription</keyword>
<keyword evidence="3" id="KW-0805">Transcription regulation</keyword>
<feature type="compositionally biased region" description="Low complexity" evidence="8">
    <location>
        <begin position="198"/>
        <end position="209"/>
    </location>
</feature>
<dbReference type="PANTHER" id="PTHR15741">
    <property type="entry name" value="BASIC HELIX-LOOP-HELIX ZIP TRANSCRIPTION FACTOR"/>
    <property type="match status" value="1"/>
</dbReference>
<dbReference type="GO" id="GO:0000978">
    <property type="term" value="F:RNA polymerase II cis-regulatory region sequence-specific DNA binding"/>
    <property type="evidence" value="ECO:0007669"/>
    <property type="project" value="TreeGrafter"/>
</dbReference>
<name>A0A5N5TKB3_9CRUS</name>
<dbReference type="SMART" id="SM00353">
    <property type="entry name" value="HLH"/>
    <property type="match status" value="1"/>
</dbReference>
<evidence type="ECO:0000256" key="5">
    <source>
        <dbReference type="ARBA" id="ARBA00023163"/>
    </source>
</evidence>
<comment type="caution">
    <text evidence="10">The sequence shown here is derived from an EMBL/GenBank/DDBJ whole genome shotgun (WGS) entry which is preliminary data.</text>
</comment>
<evidence type="ECO:0000313" key="11">
    <source>
        <dbReference type="Proteomes" id="UP000326759"/>
    </source>
</evidence>
<evidence type="ECO:0000256" key="4">
    <source>
        <dbReference type="ARBA" id="ARBA00023125"/>
    </source>
</evidence>
<evidence type="ECO:0000256" key="3">
    <source>
        <dbReference type="ARBA" id="ARBA00023015"/>
    </source>
</evidence>